<feature type="transmembrane region" description="Helical" evidence="1">
    <location>
        <begin position="752"/>
        <end position="770"/>
    </location>
</feature>
<feature type="transmembrane region" description="Helical" evidence="1">
    <location>
        <begin position="568"/>
        <end position="585"/>
    </location>
</feature>
<evidence type="ECO:0000256" key="2">
    <source>
        <dbReference type="SAM" id="SignalP"/>
    </source>
</evidence>
<feature type="chain" id="PRO_5032631707" description="G-protein coupled receptors family 1 profile domain-containing protein" evidence="2">
    <location>
        <begin position="22"/>
        <end position="782"/>
    </location>
</feature>
<keyword evidence="1" id="KW-1133">Transmembrane helix</keyword>
<accession>A0A813M4B5</accession>
<keyword evidence="1" id="KW-0472">Membrane</keyword>
<organism evidence="3 4">
    <name type="scientific">Brachionus calyciflorus</name>
    <dbReference type="NCBI Taxonomy" id="104777"/>
    <lineage>
        <taxon>Eukaryota</taxon>
        <taxon>Metazoa</taxon>
        <taxon>Spiralia</taxon>
        <taxon>Gnathifera</taxon>
        <taxon>Rotifera</taxon>
        <taxon>Eurotatoria</taxon>
        <taxon>Monogononta</taxon>
        <taxon>Pseudotrocha</taxon>
        <taxon>Ploima</taxon>
        <taxon>Brachionidae</taxon>
        <taxon>Brachionus</taxon>
    </lineage>
</organism>
<proteinExistence type="predicted"/>
<feature type="transmembrane region" description="Helical" evidence="1">
    <location>
        <begin position="637"/>
        <end position="667"/>
    </location>
</feature>
<evidence type="ECO:0000313" key="4">
    <source>
        <dbReference type="Proteomes" id="UP000663879"/>
    </source>
</evidence>
<feature type="transmembrane region" description="Helical" evidence="1">
    <location>
        <begin position="537"/>
        <end position="556"/>
    </location>
</feature>
<gene>
    <name evidence="3" type="ORF">OXX778_LOCUS1553</name>
</gene>
<dbReference type="EMBL" id="CAJNOC010000102">
    <property type="protein sequence ID" value="CAF0715157.1"/>
    <property type="molecule type" value="Genomic_DNA"/>
</dbReference>
<keyword evidence="2" id="KW-0732">Signal</keyword>
<evidence type="ECO:0008006" key="5">
    <source>
        <dbReference type="Google" id="ProtNLM"/>
    </source>
</evidence>
<dbReference type="Proteomes" id="UP000663879">
    <property type="component" value="Unassembled WGS sequence"/>
</dbReference>
<feature type="transmembrane region" description="Helical" evidence="1">
    <location>
        <begin position="428"/>
        <end position="456"/>
    </location>
</feature>
<reference evidence="3" key="1">
    <citation type="submission" date="2021-02" db="EMBL/GenBank/DDBJ databases">
        <authorList>
            <person name="Nowell W R."/>
        </authorList>
    </citation>
    <scope>NUCLEOTIDE SEQUENCE</scope>
    <source>
        <strain evidence="3">Ploen Becks lab</strain>
    </source>
</reference>
<evidence type="ECO:0000256" key="1">
    <source>
        <dbReference type="SAM" id="Phobius"/>
    </source>
</evidence>
<protein>
    <recommendedName>
        <fullName evidence="5">G-protein coupled receptors family 1 profile domain-containing protein</fullName>
    </recommendedName>
</protein>
<keyword evidence="4" id="KW-1185">Reference proteome</keyword>
<dbReference type="AlphaFoldDB" id="A0A813M4B5"/>
<sequence>MNLRKFLLGLRIIIITRLVVSCHNLSKTCGFKSTLTDSKTYEFLNSTYKINKIRVDIINFIKFNDIDFRCINFEPNLIENLSLRPLYSITLDDNLKINHFSNLKIASKLLTSDVKFYFHSLNGIQVNSNFVFEPLLKIYKYRNIYIQFHDSLILTKGDCLSNNNKFGLFKNISTIYMAHTARYYSKTNPCLFQNSLIFKLIFYGLANNFIKTNIITFLGSLNSNLNSNISQLELNFFKGVLTKNLLDSHVFKELEVLTIDGILDQISSDALKNLTKIYLIILKMDEILKFFESGTSWMQPINSDIKINLENLDDNLLNFSARVVKLQFQSFEIFTDQVFCLFKNFPHSRLILPVFKKQQISNCSCTVLWLVGYNLYILDRKEYPIYEFCTYNKTYLKVLVKKCDFEKRLNLCSLPSREIRLVESQIGLLYLFELLDFIILCTYPIVFTLAISSNSINIIVLKKITTEIKKKTPKNSNLTIVFLMLMNSISNLTYVIIRLMHLMNKCVSQNSRFCSPISHTIFIQYFDVIVVNTLGNIIKFLSNFMLFLISLNRMFLLIGKKVLGDKTLAIISLILFITILLISSLEKIINPGINFVQENVYDLNAYVEYPDRNNFFINSGLAPKNLHLKTSRKVVSIIMYILYVLNYVLNDIVFLICFFMVEIFIIFKLKQNIKLKSKQTFIGDKKNTLKFIVKCNKTIKVILISSSIILMFKLFDFSVSTFISVKKLSNVPNNLCFKQSKICTILEEIDDYLFLISTSYSTILFFNLNMNFKKAIQRMICF</sequence>
<evidence type="ECO:0000313" key="3">
    <source>
        <dbReference type="EMBL" id="CAF0715157.1"/>
    </source>
</evidence>
<feature type="transmembrane region" description="Helical" evidence="1">
    <location>
        <begin position="477"/>
        <end position="497"/>
    </location>
</feature>
<feature type="signal peptide" evidence="2">
    <location>
        <begin position="1"/>
        <end position="21"/>
    </location>
</feature>
<keyword evidence="1" id="KW-0812">Transmembrane</keyword>
<comment type="caution">
    <text evidence="3">The sequence shown here is derived from an EMBL/GenBank/DDBJ whole genome shotgun (WGS) entry which is preliminary data.</text>
</comment>
<name>A0A813M4B5_9BILA</name>
<feature type="transmembrane region" description="Helical" evidence="1">
    <location>
        <begin position="701"/>
        <end position="725"/>
    </location>
</feature>